<evidence type="ECO:0000313" key="2">
    <source>
        <dbReference type="EMBL" id="VWC27985.1"/>
    </source>
</evidence>
<dbReference type="SUPFAM" id="SSF51126">
    <property type="entry name" value="Pectin lyase-like"/>
    <property type="match status" value="1"/>
</dbReference>
<sequence>MNRKVFLSFIFVAALGNLSSPAVAAEMEIIDKSFGVKGDGTSNDRAALQAAIDASVGQTLIITGNSRIDDKGLTIRSNSHIRFAPGASLKLLPHSTPNYQMMRIWDVQHVEIDNATLDGANELSSAPHDSKSNGYGMGISIAGASDVRLIDPVTKNCWGDGIYIANSYRTKITISENITVLNHHADGCRRQGASIISGRNIRFENPHWENINGTLPSAGLDIEPNSNNDILENIVIDHPTTAHCKIGILVWLSRIAGPRPISIGIQINQHKDIGSEQASYSVSGLDTSHGKVTGYITSTSPTWISKNANPFLNKNYDLSGPNIVITGKKIIQE</sequence>
<evidence type="ECO:0000256" key="1">
    <source>
        <dbReference type="SAM" id="SignalP"/>
    </source>
</evidence>
<evidence type="ECO:0000313" key="3">
    <source>
        <dbReference type="Proteomes" id="UP000494162"/>
    </source>
</evidence>
<feature type="chain" id="PRO_5026788344" description="Right handed beta helix domain-containing protein" evidence="1">
    <location>
        <begin position="25"/>
        <end position="333"/>
    </location>
</feature>
<dbReference type="EMBL" id="CABVPP010000080">
    <property type="protein sequence ID" value="VWC27985.1"/>
    <property type="molecule type" value="Genomic_DNA"/>
</dbReference>
<keyword evidence="1" id="KW-0732">Signal</keyword>
<protein>
    <recommendedName>
        <fullName evidence="4">Right handed beta helix domain-containing protein</fullName>
    </recommendedName>
</protein>
<dbReference type="Proteomes" id="UP000494162">
    <property type="component" value="Unassembled WGS sequence"/>
</dbReference>
<gene>
    <name evidence="2" type="ORF">BPS26883_06238</name>
</gene>
<dbReference type="InterPro" id="IPR011050">
    <property type="entry name" value="Pectin_lyase_fold/virulence"/>
</dbReference>
<accession>A0A6P2R8B6</accession>
<proteinExistence type="predicted"/>
<dbReference type="InterPro" id="IPR012334">
    <property type="entry name" value="Pectin_lyas_fold"/>
</dbReference>
<organism evidence="2 3">
    <name type="scientific">Burkholderia pseudomultivorans</name>
    <dbReference type="NCBI Taxonomy" id="1207504"/>
    <lineage>
        <taxon>Bacteria</taxon>
        <taxon>Pseudomonadati</taxon>
        <taxon>Pseudomonadota</taxon>
        <taxon>Betaproteobacteria</taxon>
        <taxon>Burkholderiales</taxon>
        <taxon>Burkholderiaceae</taxon>
        <taxon>Burkholderia</taxon>
        <taxon>Burkholderia cepacia complex</taxon>
    </lineage>
</organism>
<reference evidence="2 3" key="1">
    <citation type="submission" date="2019-09" db="EMBL/GenBank/DDBJ databases">
        <authorList>
            <person name="Depoorter E."/>
        </authorList>
    </citation>
    <scope>NUCLEOTIDE SEQUENCE [LARGE SCALE GENOMIC DNA]</scope>
    <source>
        <strain evidence="2">LMG 26883</strain>
    </source>
</reference>
<feature type="signal peptide" evidence="1">
    <location>
        <begin position="1"/>
        <end position="24"/>
    </location>
</feature>
<evidence type="ECO:0008006" key="4">
    <source>
        <dbReference type="Google" id="ProtNLM"/>
    </source>
</evidence>
<name>A0A6P2R8B6_9BURK</name>
<dbReference type="Gene3D" id="2.160.20.10">
    <property type="entry name" value="Single-stranded right-handed beta-helix, Pectin lyase-like"/>
    <property type="match status" value="1"/>
</dbReference>
<dbReference type="AlphaFoldDB" id="A0A6P2R8B6"/>